<proteinExistence type="predicted"/>
<evidence type="ECO:0000256" key="1">
    <source>
        <dbReference type="SAM" id="MobiDB-lite"/>
    </source>
</evidence>
<dbReference type="EMBL" id="BQXU01000007">
    <property type="protein sequence ID" value="GKT43501.1"/>
    <property type="molecule type" value="Genomic_DNA"/>
</dbReference>
<feature type="region of interest" description="Disordered" evidence="1">
    <location>
        <begin position="1"/>
        <end position="24"/>
    </location>
</feature>
<accession>A0AA37L814</accession>
<protein>
    <submittedName>
        <fullName evidence="2">Uncharacterized protein</fullName>
    </submittedName>
</protein>
<name>A0AA37L814_9PEZI</name>
<evidence type="ECO:0000313" key="2">
    <source>
        <dbReference type="EMBL" id="GKT43501.1"/>
    </source>
</evidence>
<gene>
    <name evidence="2" type="ORF">ColSpa_03682</name>
</gene>
<sequence length="59" mass="6719">MAGTRSPKVYSTADPRSQERNRDQNLVTVFLDSGVKVMERFEEALTNGTYRAWKLGIRA</sequence>
<dbReference type="Proteomes" id="UP001055115">
    <property type="component" value="Unassembled WGS sequence"/>
</dbReference>
<reference evidence="2 3" key="1">
    <citation type="submission" date="2022-03" db="EMBL/GenBank/DDBJ databases">
        <title>Genome data of Colletotrichum spp.</title>
        <authorList>
            <person name="Utami Y.D."/>
            <person name="Hiruma K."/>
        </authorList>
    </citation>
    <scope>NUCLEOTIDE SEQUENCE [LARGE SCALE GENOMIC DNA]</scope>
    <source>
        <strain evidence="2 3">MAFF 239500</strain>
    </source>
</reference>
<dbReference type="AlphaFoldDB" id="A0AA37L814"/>
<dbReference type="GeneID" id="73324484"/>
<evidence type="ECO:0000313" key="3">
    <source>
        <dbReference type="Proteomes" id="UP001055115"/>
    </source>
</evidence>
<dbReference type="RefSeq" id="XP_049125851.1">
    <property type="nucleotide sequence ID" value="XM_049269894.1"/>
</dbReference>
<keyword evidence="3" id="KW-1185">Reference proteome</keyword>
<comment type="caution">
    <text evidence="2">The sequence shown here is derived from an EMBL/GenBank/DDBJ whole genome shotgun (WGS) entry which is preliminary data.</text>
</comment>
<organism evidence="2 3">
    <name type="scientific">Colletotrichum spaethianum</name>
    <dbReference type="NCBI Taxonomy" id="700344"/>
    <lineage>
        <taxon>Eukaryota</taxon>
        <taxon>Fungi</taxon>
        <taxon>Dikarya</taxon>
        <taxon>Ascomycota</taxon>
        <taxon>Pezizomycotina</taxon>
        <taxon>Sordariomycetes</taxon>
        <taxon>Hypocreomycetidae</taxon>
        <taxon>Glomerellales</taxon>
        <taxon>Glomerellaceae</taxon>
        <taxon>Colletotrichum</taxon>
        <taxon>Colletotrichum spaethianum species complex</taxon>
    </lineage>
</organism>